<feature type="region of interest" description="Disordered" evidence="1">
    <location>
        <begin position="1"/>
        <end position="21"/>
    </location>
</feature>
<feature type="compositionally biased region" description="Basic residues" evidence="1">
    <location>
        <begin position="364"/>
        <end position="380"/>
    </location>
</feature>
<evidence type="ECO:0000313" key="3">
    <source>
        <dbReference type="Proteomes" id="UP001177023"/>
    </source>
</evidence>
<name>A0AA36FQ14_9BILA</name>
<dbReference type="Proteomes" id="UP001177023">
    <property type="component" value="Unassembled WGS sequence"/>
</dbReference>
<feature type="compositionally biased region" description="Polar residues" evidence="1">
    <location>
        <begin position="313"/>
        <end position="322"/>
    </location>
</feature>
<dbReference type="AlphaFoldDB" id="A0AA36FQ14"/>
<dbReference type="EMBL" id="CATQJA010000358">
    <property type="protein sequence ID" value="CAJ0559509.1"/>
    <property type="molecule type" value="Genomic_DNA"/>
</dbReference>
<comment type="caution">
    <text evidence="2">The sequence shown here is derived from an EMBL/GenBank/DDBJ whole genome shotgun (WGS) entry which is preliminary data.</text>
</comment>
<feature type="region of interest" description="Disordered" evidence="1">
    <location>
        <begin position="266"/>
        <end position="380"/>
    </location>
</feature>
<sequence>MSISDGRSRSRPGDLHPTTPCPNFSTKCDAHPFRGDSDTHKRRENIDLCDRGLHDQSLIRLDQLNVTRACSHVHFHMWRRTMAVFRAAKKVLPKELKTWLQETHKGLSAHFQMSEGALNYLQARVYEQLYRLETLHKRCMHASEGCMDYLDLGHWQSLSMVLIAIAADIFCEIKQIVEVLLKVYSTVASIKREEVICRKNRKQNVDYTEVEKILKISQEQVEEADIAVEVKKIKGESRANMRPIDLGVTISRENFVEKLVATYQPEEATPSISENGSKKRKKKKLRPSAMDTSLPGNGLSTPPFLAVKPKTTLPKTPVQSISEGERKRKKKKRKIEETAAPEVPKKKKRKRAIVEEPLSEQPTGKRKKKLKKKKLAPTAS</sequence>
<feature type="compositionally biased region" description="Basic and acidic residues" evidence="1">
    <location>
        <begin position="1"/>
        <end position="14"/>
    </location>
</feature>
<proteinExistence type="predicted"/>
<accession>A0AA36FQ14</accession>
<evidence type="ECO:0000313" key="2">
    <source>
        <dbReference type="EMBL" id="CAJ0559509.1"/>
    </source>
</evidence>
<keyword evidence="3" id="KW-1185">Reference proteome</keyword>
<evidence type="ECO:0000256" key="1">
    <source>
        <dbReference type="SAM" id="MobiDB-lite"/>
    </source>
</evidence>
<protein>
    <recommendedName>
        <fullName evidence="4">Nucleolus and neural progenitor protein-like N-terminal domain-containing protein</fullName>
    </recommendedName>
</protein>
<reference evidence="2" key="1">
    <citation type="submission" date="2023-06" db="EMBL/GenBank/DDBJ databases">
        <authorList>
            <person name="Delattre M."/>
        </authorList>
    </citation>
    <scope>NUCLEOTIDE SEQUENCE</scope>
    <source>
        <strain evidence="2">AF72</strain>
    </source>
</reference>
<gene>
    <name evidence="2" type="ORF">MSPICULIGERA_LOCUS1288</name>
</gene>
<feature type="non-terminal residue" evidence="2">
    <location>
        <position position="1"/>
    </location>
</feature>
<feature type="compositionally biased region" description="Polar residues" evidence="1">
    <location>
        <begin position="290"/>
        <end position="300"/>
    </location>
</feature>
<evidence type="ECO:0008006" key="4">
    <source>
        <dbReference type="Google" id="ProtNLM"/>
    </source>
</evidence>
<organism evidence="2 3">
    <name type="scientific">Mesorhabditis spiculigera</name>
    <dbReference type="NCBI Taxonomy" id="96644"/>
    <lineage>
        <taxon>Eukaryota</taxon>
        <taxon>Metazoa</taxon>
        <taxon>Ecdysozoa</taxon>
        <taxon>Nematoda</taxon>
        <taxon>Chromadorea</taxon>
        <taxon>Rhabditida</taxon>
        <taxon>Rhabditina</taxon>
        <taxon>Rhabditomorpha</taxon>
        <taxon>Rhabditoidea</taxon>
        <taxon>Rhabditidae</taxon>
        <taxon>Mesorhabditinae</taxon>
        <taxon>Mesorhabditis</taxon>
    </lineage>
</organism>